<feature type="domain" description="Calcineurin-like phosphoesterase" evidence="2">
    <location>
        <begin position="1"/>
        <end position="190"/>
    </location>
</feature>
<evidence type="ECO:0000313" key="4">
    <source>
        <dbReference type="Proteomes" id="UP000199428"/>
    </source>
</evidence>
<evidence type="ECO:0000256" key="1">
    <source>
        <dbReference type="ARBA" id="ARBA00022801"/>
    </source>
</evidence>
<dbReference type="GO" id="GO:0004527">
    <property type="term" value="F:exonuclease activity"/>
    <property type="evidence" value="ECO:0007669"/>
    <property type="project" value="UniProtKB-KW"/>
</dbReference>
<dbReference type="PANTHER" id="PTHR30337">
    <property type="entry name" value="COMPONENT OF ATP-DEPENDENT DSDNA EXONUCLEASE"/>
    <property type="match status" value="1"/>
</dbReference>
<keyword evidence="1" id="KW-0378">Hydrolase</keyword>
<keyword evidence="3" id="KW-0269">Exonuclease</keyword>
<dbReference type="InterPro" id="IPR004843">
    <property type="entry name" value="Calcineurin-like_PHP"/>
</dbReference>
<accession>A0A1G5RR10</accession>
<protein>
    <submittedName>
        <fullName evidence="3">DNA repair exonuclease SbcCD nuclease subunit</fullName>
    </submittedName>
</protein>
<dbReference type="Proteomes" id="UP000199428">
    <property type="component" value="Unassembled WGS sequence"/>
</dbReference>
<dbReference type="RefSeq" id="WP_090160708.1">
    <property type="nucleotide sequence ID" value="NZ_FMWK01000001.1"/>
</dbReference>
<gene>
    <name evidence="3" type="ORF">SAMN02910350_00253</name>
</gene>
<name>A0A1G5RR10_PSEXY</name>
<dbReference type="AlphaFoldDB" id="A0A1G5RR10"/>
<organism evidence="3 4">
    <name type="scientific">Pseudobutyrivibrio xylanivorans</name>
    <dbReference type="NCBI Taxonomy" id="185007"/>
    <lineage>
        <taxon>Bacteria</taxon>
        <taxon>Bacillati</taxon>
        <taxon>Bacillota</taxon>
        <taxon>Clostridia</taxon>
        <taxon>Lachnospirales</taxon>
        <taxon>Lachnospiraceae</taxon>
        <taxon>Pseudobutyrivibrio</taxon>
    </lineage>
</organism>
<dbReference type="Gene3D" id="3.60.21.10">
    <property type="match status" value="1"/>
</dbReference>
<dbReference type="Pfam" id="PF00149">
    <property type="entry name" value="Metallophos"/>
    <property type="match status" value="1"/>
</dbReference>
<sequence>MRIIHCADLHLDSKMESNLDREQALLRRSELIETYERMVEYAEANQVRAILIAGDLFDKPHIRKEVKKRVVEQIVSHPEIDFYYLKGNHDRCDFMEEGIDTIPSNFHMFNSESWTSYTCEDVVITGMELNSTNASTLAQRLVLDSAATNIVMLHGQQSDYDGKDGAEIVNTTTLKGKFIDYLALGHVHKYIYEQLDDRGVYCYPGCLEGRGFDETGDKGFVLMEINDGKIESEFIPFAKRRLHEIEVNVKAEMDLQGAINKAKRLIDDVDPQDMIKFVITGERELDDELDITRFVRAFENKYFFVKCYDRTKTMVDYDSFLYDKSLKGEFVRLVQSQDMDEDEKAKIIELGIRAIMGEDIE</sequence>
<evidence type="ECO:0000259" key="2">
    <source>
        <dbReference type="Pfam" id="PF00149"/>
    </source>
</evidence>
<evidence type="ECO:0000313" key="3">
    <source>
        <dbReference type="EMBL" id="SCZ76436.1"/>
    </source>
</evidence>
<keyword evidence="3" id="KW-0540">Nuclease</keyword>
<dbReference type="InterPro" id="IPR050535">
    <property type="entry name" value="DNA_Repair-Maintenance_Comp"/>
</dbReference>
<dbReference type="InterPro" id="IPR041796">
    <property type="entry name" value="Mre11_N"/>
</dbReference>
<dbReference type="CDD" id="cd00840">
    <property type="entry name" value="MPP_Mre11_N"/>
    <property type="match status" value="1"/>
</dbReference>
<proteinExistence type="predicted"/>
<reference evidence="3 4" key="1">
    <citation type="submission" date="2016-10" db="EMBL/GenBank/DDBJ databases">
        <authorList>
            <person name="de Groot N.N."/>
        </authorList>
    </citation>
    <scope>NUCLEOTIDE SEQUENCE [LARGE SCALE GENOMIC DNA]</scope>
    <source>
        <strain evidence="3 4">DSM 10317</strain>
    </source>
</reference>
<dbReference type="EMBL" id="FMWK01000001">
    <property type="protein sequence ID" value="SCZ76436.1"/>
    <property type="molecule type" value="Genomic_DNA"/>
</dbReference>
<dbReference type="InterPro" id="IPR029052">
    <property type="entry name" value="Metallo-depent_PP-like"/>
</dbReference>
<dbReference type="SUPFAM" id="SSF56300">
    <property type="entry name" value="Metallo-dependent phosphatases"/>
    <property type="match status" value="1"/>
</dbReference>